<accession>A0ABY8LCQ3</accession>
<keyword evidence="1" id="KW-0472">Membrane</keyword>
<dbReference type="Pfam" id="PF13785">
    <property type="entry name" value="DUF4178"/>
    <property type="match status" value="1"/>
</dbReference>
<feature type="transmembrane region" description="Helical" evidence="1">
    <location>
        <begin position="243"/>
        <end position="263"/>
    </location>
</feature>
<evidence type="ECO:0000259" key="2">
    <source>
        <dbReference type="Pfam" id="PF13785"/>
    </source>
</evidence>
<proteinExistence type="predicted"/>
<protein>
    <submittedName>
        <fullName evidence="3">DUF4178 domain-containing protein</fullName>
    </submittedName>
</protein>
<feature type="domain" description="DUF4178" evidence="2">
    <location>
        <begin position="61"/>
        <end position="173"/>
    </location>
</feature>
<feature type="transmembrane region" description="Helical" evidence="1">
    <location>
        <begin position="390"/>
        <end position="410"/>
    </location>
</feature>
<name>A0ABY8LCQ3_9RHOB</name>
<reference evidence="3 4" key="1">
    <citation type="submission" date="2023-04" db="EMBL/GenBank/DDBJ databases">
        <title>Jannaschia ovalis sp. nov., a marine bacterium isolated from sea tidal flat.</title>
        <authorList>
            <person name="Kwon D.Y."/>
            <person name="Kim J.-J."/>
        </authorList>
    </citation>
    <scope>NUCLEOTIDE SEQUENCE [LARGE SCALE GENOMIC DNA]</scope>
    <source>
        <strain evidence="3 4">GRR-S6-38</strain>
    </source>
</reference>
<dbReference type="EMBL" id="CP122537">
    <property type="protein sequence ID" value="WGH79106.1"/>
    <property type="molecule type" value="Genomic_DNA"/>
</dbReference>
<evidence type="ECO:0000256" key="1">
    <source>
        <dbReference type="SAM" id="Phobius"/>
    </source>
</evidence>
<dbReference type="InterPro" id="IPR025235">
    <property type="entry name" value="DUF4178"/>
</dbReference>
<keyword evidence="4" id="KW-1185">Reference proteome</keyword>
<evidence type="ECO:0000313" key="3">
    <source>
        <dbReference type="EMBL" id="WGH79106.1"/>
    </source>
</evidence>
<sequence length="427" mass="47009">MTDAARAIDCPNCGAGLPVLGGGRVVMQVCSYCGAALDALDDWRVMKVFGDMPRPESPFRLGMEGRIEGVPFTIIGTLGQSETYEGRTWRWTDHMLFSPTHGYAWLTVEDGHTLLTRKQRDWPGGGFLTSAVVERSEQRPSRAWRGRTYRYYATSNWRTDFVEGAFNWRPAKDARGTTVSMMPNGRALDMLAFVEGRAGQGVEREVERTTYWPEAAAAFGATPPVPQGTHPLQPWKAEQHRGYYLALFGGLTAAALVAVLAMLSMRGEGRLVWDAPPRELSAPLAIEITNADRPVMLRLDQRLRNDWAVYGIALTGPDGAPLADTERAISYYSGTEGGESWTEGSRSVTLGFQPPAPGRYELALSQLEAGSRDAGRVPLRVTAHEGRTNITWLTVALAGFALALAWVASAPYRHRMARWKGGDWSDD</sequence>
<gene>
    <name evidence="3" type="ORF">P8627_02255</name>
</gene>
<keyword evidence="1" id="KW-0812">Transmembrane</keyword>
<dbReference type="Proteomes" id="UP001243420">
    <property type="component" value="Chromosome"/>
</dbReference>
<organism evidence="3 4">
    <name type="scientific">Jannaschia ovalis</name>
    <dbReference type="NCBI Taxonomy" id="3038773"/>
    <lineage>
        <taxon>Bacteria</taxon>
        <taxon>Pseudomonadati</taxon>
        <taxon>Pseudomonadota</taxon>
        <taxon>Alphaproteobacteria</taxon>
        <taxon>Rhodobacterales</taxon>
        <taxon>Roseobacteraceae</taxon>
        <taxon>Jannaschia</taxon>
    </lineage>
</organism>
<evidence type="ECO:0000313" key="4">
    <source>
        <dbReference type="Proteomes" id="UP001243420"/>
    </source>
</evidence>
<keyword evidence="1" id="KW-1133">Transmembrane helix</keyword>
<dbReference type="RefSeq" id="WP_279965877.1">
    <property type="nucleotide sequence ID" value="NZ_CP122537.1"/>
</dbReference>